<reference evidence="4" key="1">
    <citation type="journal article" date="2019" name="Int. J. Syst. Evol. Microbiol.">
        <title>The Global Catalogue of Microorganisms (GCM) 10K type strain sequencing project: providing services to taxonomists for standard genome sequencing and annotation.</title>
        <authorList>
            <consortium name="The Broad Institute Genomics Platform"/>
            <consortium name="The Broad Institute Genome Sequencing Center for Infectious Disease"/>
            <person name="Wu L."/>
            <person name="Ma J."/>
        </authorList>
    </citation>
    <scope>NUCLEOTIDE SEQUENCE [LARGE SCALE GENOMIC DNA]</scope>
    <source>
        <strain evidence="4">JCM 9933</strain>
    </source>
</reference>
<evidence type="ECO:0000313" key="3">
    <source>
        <dbReference type="EMBL" id="GAA0571134.1"/>
    </source>
</evidence>
<feature type="domain" description="AAA+ ATPase" evidence="2">
    <location>
        <begin position="60"/>
        <end position="241"/>
    </location>
</feature>
<feature type="region of interest" description="Disordered" evidence="1">
    <location>
        <begin position="15"/>
        <end position="34"/>
    </location>
</feature>
<dbReference type="RefSeq" id="WP_343893778.1">
    <property type="nucleotide sequence ID" value="NZ_BAAAFZ010000008.1"/>
</dbReference>
<organism evidence="3 4">
    <name type="scientific">Craurococcus roseus</name>
    <dbReference type="NCBI Taxonomy" id="77585"/>
    <lineage>
        <taxon>Bacteria</taxon>
        <taxon>Pseudomonadati</taxon>
        <taxon>Pseudomonadota</taxon>
        <taxon>Alphaproteobacteria</taxon>
        <taxon>Acetobacterales</taxon>
        <taxon>Acetobacteraceae</taxon>
        <taxon>Craurococcus</taxon>
    </lineage>
</organism>
<dbReference type="InterPro" id="IPR027417">
    <property type="entry name" value="P-loop_NTPase"/>
</dbReference>
<name>A0ABP3PTP3_9PROT</name>
<gene>
    <name evidence="3" type="ORF">GCM10009416_07170</name>
</gene>
<comment type="caution">
    <text evidence="3">The sequence shown here is derived from an EMBL/GenBank/DDBJ whole genome shotgun (WGS) entry which is preliminary data.</text>
</comment>
<proteinExistence type="predicted"/>
<dbReference type="Gene3D" id="3.40.50.300">
    <property type="entry name" value="P-loop containing nucleotide triphosphate hydrolases"/>
    <property type="match status" value="1"/>
</dbReference>
<accession>A0ABP3PTP3</accession>
<evidence type="ECO:0000313" key="4">
    <source>
        <dbReference type="Proteomes" id="UP001501588"/>
    </source>
</evidence>
<evidence type="ECO:0000256" key="1">
    <source>
        <dbReference type="SAM" id="MobiDB-lite"/>
    </source>
</evidence>
<dbReference type="Pfam" id="PF13481">
    <property type="entry name" value="AAA_25"/>
    <property type="match status" value="1"/>
</dbReference>
<evidence type="ECO:0000259" key="2">
    <source>
        <dbReference type="SMART" id="SM00382"/>
    </source>
</evidence>
<dbReference type="SMART" id="SM00382">
    <property type="entry name" value="AAA"/>
    <property type="match status" value="1"/>
</dbReference>
<sequence length="390" mass="41482">MDGFGASPEELLHRAGVRQERSAPPPPRPGTPCGRLRLLNLSDCAATKRWGYIVKGVFAPGDLIVLFGPPGTGKSALAPYIAHAVAAGRRVFGRRVRRGPVLYIAAEDGAGMRMRAVALRGVHGDAPGLWIVAEPVDLSAGAPGDPPDLEEIRAAARRVGAVLVIVDTLAMAFPGLRENEAEDMGRAVRVLRELGRPERDDQPWIAVMAVHHGTKEGGRGPRGHSVLNGAADVTLEIVPPPAACEPRLVVFGKNRNGPADATLAFTVRGERIGTDEDGEAETAPIAEEAAHEAPTGPAQPPMAKRALRMLADLIAREGKPLPVGAGFPAGLSGIPEGRWWGECHTRRLSAATKEAERERAIRREIQRLYTAGAAAVRDGLVWVCHPERDA</sequence>
<dbReference type="Proteomes" id="UP001501588">
    <property type="component" value="Unassembled WGS sequence"/>
</dbReference>
<dbReference type="InterPro" id="IPR003593">
    <property type="entry name" value="AAA+_ATPase"/>
</dbReference>
<protein>
    <recommendedName>
        <fullName evidence="2">AAA+ ATPase domain-containing protein</fullName>
    </recommendedName>
</protein>
<dbReference type="EMBL" id="BAAAFZ010000008">
    <property type="protein sequence ID" value="GAA0571134.1"/>
    <property type="molecule type" value="Genomic_DNA"/>
</dbReference>
<keyword evidence="4" id="KW-1185">Reference proteome</keyword>
<dbReference type="SUPFAM" id="SSF52540">
    <property type="entry name" value="P-loop containing nucleoside triphosphate hydrolases"/>
    <property type="match status" value="1"/>
</dbReference>